<feature type="transmembrane region" description="Helical" evidence="7">
    <location>
        <begin position="383"/>
        <end position="400"/>
    </location>
</feature>
<keyword evidence="4 7" id="KW-0812">Transmembrane</keyword>
<dbReference type="Pfam" id="PF02417">
    <property type="entry name" value="Chromate_transp"/>
    <property type="match status" value="2"/>
</dbReference>
<evidence type="ECO:0000256" key="3">
    <source>
        <dbReference type="ARBA" id="ARBA00022475"/>
    </source>
</evidence>
<evidence type="ECO:0000256" key="5">
    <source>
        <dbReference type="ARBA" id="ARBA00022989"/>
    </source>
</evidence>
<accession>A0ABS6T4J1</accession>
<name>A0ABS6T4J1_9RHOB</name>
<dbReference type="Proteomes" id="UP000756530">
    <property type="component" value="Unassembled WGS sequence"/>
</dbReference>
<feature type="transmembrane region" description="Helical" evidence="7">
    <location>
        <begin position="142"/>
        <end position="173"/>
    </location>
</feature>
<evidence type="ECO:0000256" key="2">
    <source>
        <dbReference type="ARBA" id="ARBA00005262"/>
    </source>
</evidence>
<dbReference type="PIRSF" id="PIRSF004810">
    <property type="entry name" value="ChrA"/>
    <property type="match status" value="1"/>
</dbReference>
<gene>
    <name evidence="8" type="primary">chrA</name>
    <name evidence="8" type="ORF">KJP28_11865</name>
</gene>
<keyword evidence="6 7" id="KW-0472">Membrane</keyword>
<feature type="transmembrane region" description="Helical" evidence="7">
    <location>
        <begin position="328"/>
        <end position="349"/>
    </location>
</feature>
<evidence type="ECO:0000313" key="9">
    <source>
        <dbReference type="Proteomes" id="UP000756530"/>
    </source>
</evidence>
<organism evidence="8 9">
    <name type="scientific">Maritimibacter dapengensis</name>
    <dbReference type="NCBI Taxonomy" id="2836868"/>
    <lineage>
        <taxon>Bacteria</taxon>
        <taxon>Pseudomonadati</taxon>
        <taxon>Pseudomonadota</taxon>
        <taxon>Alphaproteobacteria</taxon>
        <taxon>Rhodobacterales</taxon>
        <taxon>Roseobacteraceae</taxon>
        <taxon>Maritimibacter</taxon>
    </lineage>
</organism>
<comment type="subcellular location">
    <subcellularLocation>
        <location evidence="1">Cell membrane</location>
        <topology evidence="1">Multi-pass membrane protein</topology>
    </subcellularLocation>
</comment>
<protein>
    <submittedName>
        <fullName evidence="8">Chromate efflux transporter</fullName>
    </submittedName>
</protein>
<dbReference type="InterPro" id="IPR003370">
    <property type="entry name" value="Chromate_transpt"/>
</dbReference>
<evidence type="ECO:0000256" key="1">
    <source>
        <dbReference type="ARBA" id="ARBA00004651"/>
    </source>
</evidence>
<comment type="similarity">
    <text evidence="2">Belongs to the chromate ion transporter (CHR) (TC 2.A.51) family.</text>
</comment>
<evidence type="ECO:0000313" key="8">
    <source>
        <dbReference type="EMBL" id="MBV7379623.1"/>
    </source>
</evidence>
<dbReference type="InterPro" id="IPR014047">
    <property type="entry name" value="Chr_Tranpt_l_chain"/>
</dbReference>
<dbReference type="RefSeq" id="WP_218392736.1">
    <property type="nucleotide sequence ID" value="NZ_JAHUZE010000002.1"/>
</dbReference>
<feature type="transmembrane region" description="Helical" evidence="7">
    <location>
        <begin position="224"/>
        <end position="243"/>
    </location>
</feature>
<feature type="transmembrane region" description="Helical" evidence="7">
    <location>
        <begin position="78"/>
        <end position="102"/>
    </location>
</feature>
<evidence type="ECO:0000256" key="6">
    <source>
        <dbReference type="ARBA" id="ARBA00023136"/>
    </source>
</evidence>
<sequence length="401" mass="42131">MTGLRDLILTFGKIGLLSFGGPVAQIGVMHRELVEQKHWLSDAEFTRGLTFAMLLPGPEAMQLCTYAGWKRRGTLGGLIAGALFVLPGAVFMAAITLAYLRWGQTPDVVAAFLGIKAAVIVVVAQALIRLDAKMITSLQPRLLAFVAFLVLTLGLAPFPVVVLAAALVGAFTAPPGPRATTAVSSAPRFGRSVTTAILWGAIWLAPLVVLWATSAGRLTEISAFFTRLAAFSFGGAYALLAWMSDALVTDKGWLSPQHMIDGLGLAETTPGPLVLVTQFAAMVAAAPLGPGHMAAAALLTLWAIFTPCFGLVFTLAPHLDRLTDNPRLSSALDAVSAAIVGVIASLTVFFARHTLITDGMFDLRALGLTGLAGLLLFQLRLPLPILLIVMAIAGATVGWLT</sequence>
<feature type="transmembrane region" description="Helical" evidence="7">
    <location>
        <begin position="193"/>
        <end position="212"/>
    </location>
</feature>
<dbReference type="PANTHER" id="PTHR33567">
    <property type="entry name" value="CHROMATE ION TRANSPORTER (EUROFUNG)"/>
    <property type="match status" value="1"/>
</dbReference>
<comment type="caution">
    <text evidence="8">The sequence shown here is derived from an EMBL/GenBank/DDBJ whole genome shotgun (WGS) entry which is preliminary data.</text>
</comment>
<dbReference type="NCBIfam" id="TIGR00937">
    <property type="entry name" value="2A51"/>
    <property type="match status" value="1"/>
</dbReference>
<dbReference type="EMBL" id="JAHUZE010000002">
    <property type="protein sequence ID" value="MBV7379623.1"/>
    <property type="molecule type" value="Genomic_DNA"/>
</dbReference>
<dbReference type="PANTHER" id="PTHR33567:SF3">
    <property type="entry name" value="CHROMATE ION TRANSPORTER (EUROFUNG)"/>
    <property type="match status" value="1"/>
</dbReference>
<feature type="transmembrane region" description="Helical" evidence="7">
    <location>
        <begin position="108"/>
        <end position="130"/>
    </location>
</feature>
<keyword evidence="5 7" id="KW-1133">Transmembrane helix</keyword>
<evidence type="ECO:0000256" key="4">
    <source>
        <dbReference type="ARBA" id="ARBA00022692"/>
    </source>
</evidence>
<proteinExistence type="inferred from homology"/>
<reference evidence="8 9" key="1">
    <citation type="submission" date="2021-05" db="EMBL/GenBank/DDBJ databases">
        <title>Culturable bacteria isolated from Daya Bay.</title>
        <authorList>
            <person name="Zheng W."/>
            <person name="Yu S."/>
            <person name="Huang Y."/>
        </authorList>
    </citation>
    <scope>NUCLEOTIDE SEQUENCE [LARGE SCALE GENOMIC DNA]</scope>
    <source>
        <strain evidence="8 9">DP4N28-5</strain>
    </source>
</reference>
<feature type="transmembrane region" description="Helical" evidence="7">
    <location>
        <begin position="293"/>
        <end position="316"/>
    </location>
</feature>
<evidence type="ECO:0000256" key="7">
    <source>
        <dbReference type="SAM" id="Phobius"/>
    </source>
</evidence>
<keyword evidence="3" id="KW-1003">Cell membrane</keyword>
<keyword evidence="9" id="KW-1185">Reference proteome</keyword>